<dbReference type="Pfam" id="PF06996">
    <property type="entry name" value="T6SS_TssG"/>
    <property type="match status" value="1"/>
</dbReference>
<dbReference type="RefSeq" id="WP_142929978.1">
    <property type="nucleotide sequence ID" value="NZ_ML660114.1"/>
</dbReference>
<dbReference type="AlphaFoldDB" id="A0A545SPX3"/>
<dbReference type="OrthoDB" id="1523296at2"/>
<proteinExistence type="predicted"/>
<organism evidence="2 3">
    <name type="scientific">Exilibacterium tricleocarpae</name>
    <dbReference type="NCBI Taxonomy" id="2591008"/>
    <lineage>
        <taxon>Bacteria</taxon>
        <taxon>Pseudomonadati</taxon>
        <taxon>Pseudomonadota</taxon>
        <taxon>Gammaproteobacteria</taxon>
        <taxon>Cellvibrionales</taxon>
        <taxon>Cellvibrionaceae</taxon>
        <taxon>Exilibacterium</taxon>
    </lineage>
</organism>
<name>A0A545SPX3_9GAMM</name>
<dbReference type="EMBL" id="VHSG01000038">
    <property type="protein sequence ID" value="TQV66916.1"/>
    <property type="molecule type" value="Genomic_DNA"/>
</dbReference>
<sequence>MATTRRRKSIAVIQQLTDEPHRFEFFQALRILESATRQQQSLDLGFARHPVGGWVPPHQECVRFRIRETLGFRTANVVAVEPIATLDSGDSKAPEAQWEMIVGFMGLTGSQGVLPYYFTELVLQQLREKSDVLKDFLDTINHRSISLFYQASRKYQLPVNYERQKLLKQREPDLFSHALSALSGLGTGHLSNRLQVPDEVIYGFGGLLARQVKSAVGLKGLLRHYFGIDVTVEQFCPQWQELPDDVVTRLPGGGQSGQNNKLGVNALLGSRCKNIQSKFRIHLEPMSYERFMTLAPGGEKMQAMQGLIEYYAGTDLDYEISVTITDSEVPPARLNSSGPPMLGWNSHVFSEGKPPNLVEIKVSQGTDDLNRQLDKADPMQSITSKYAAR</sequence>
<reference evidence="2 3" key="1">
    <citation type="submission" date="2019-06" db="EMBL/GenBank/DDBJ databases">
        <title>Whole genome sequence for Cellvibrionaceae sp. R142.</title>
        <authorList>
            <person name="Wang G."/>
        </authorList>
    </citation>
    <scope>NUCLEOTIDE SEQUENCE [LARGE SCALE GENOMIC DNA]</scope>
    <source>
        <strain evidence="2 3">R142</strain>
    </source>
</reference>
<dbReference type="PANTHER" id="PTHR35564:SF4">
    <property type="entry name" value="CYTOPLASMIC PROTEIN"/>
    <property type="match status" value="1"/>
</dbReference>
<dbReference type="Proteomes" id="UP000319732">
    <property type="component" value="Unassembled WGS sequence"/>
</dbReference>
<dbReference type="InterPro" id="IPR010732">
    <property type="entry name" value="T6SS_TssG-like"/>
</dbReference>
<protein>
    <submittedName>
        <fullName evidence="2">Type VI secretion system baseplate subunit TssG</fullName>
    </submittedName>
</protein>
<feature type="region of interest" description="Disordered" evidence="1">
    <location>
        <begin position="370"/>
        <end position="389"/>
    </location>
</feature>
<evidence type="ECO:0000313" key="2">
    <source>
        <dbReference type="EMBL" id="TQV66916.1"/>
    </source>
</evidence>
<comment type="caution">
    <text evidence="2">The sequence shown here is derived from an EMBL/GenBank/DDBJ whole genome shotgun (WGS) entry which is preliminary data.</text>
</comment>
<evidence type="ECO:0000313" key="3">
    <source>
        <dbReference type="Proteomes" id="UP000319732"/>
    </source>
</evidence>
<feature type="compositionally biased region" description="Polar residues" evidence="1">
    <location>
        <begin position="380"/>
        <end position="389"/>
    </location>
</feature>
<keyword evidence="3" id="KW-1185">Reference proteome</keyword>
<accession>A0A545SPX3</accession>
<evidence type="ECO:0000256" key="1">
    <source>
        <dbReference type="SAM" id="MobiDB-lite"/>
    </source>
</evidence>
<dbReference type="NCBIfam" id="TIGR03347">
    <property type="entry name" value="VI_chp_1"/>
    <property type="match status" value="1"/>
</dbReference>
<dbReference type="PANTHER" id="PTHR35564">
    <property type="match status" value="1"/>
</dbReference>
<gene>
    <name evidence="2" type="primary">tssG</name>
    <name evidence="2" type="ORF">FKG94_26545</name>
</gene>